<evidence type="ECO:0000313" key="1">
    <source>
        <dbReference type="EMBL" id="MFC4328697.1"/>
    </source>
</evidence>
<protein>
    <submittedName>
        <fullName evidence="1">Uncharacterized protein</fullName>
    </submittedName>
</protein>
<accession>A0ABV8TDW4</accession>
<keyword evidence="2" id="KW-1185">Reference proteome</keyword>
<reference evidence="2" key="1">
    <citation type="journal article" date="2019" name="Int. J. Syst. Evol. Microbiol.">
        <title>The Global Catalogue of Microorganisms (GCM) 10K type strain sequencing project: providing services to taxonomists for standard genome sequencing and annotation.</title>
        <authorList>
            <consortium name="The Broad Institute Genomics Platform"/>
            <consortium name="The Broad Institute Genome Sequencing Center for Infectious Disease"/>
            <person name="Wu L."/>
            <person name="Ma J."/>
        </authorList>
    </citation>
    <scope>NUCLEOTIDE SEQUENCE [LARGE SCALE GENOMIC DNA]</scope>
    <source>
        <strain evidence="2">PCU 347</strain>
    </source>
</reference>
<comment type="caution">
    <text evidence="1">The sequence shown here is derived from an EMBL/GenBank/DDBJ whole genome shotgun (WGS) entry which is preliminary data.</text>
</comment>
<sequence length="160" mass="18065">MRWAYLFVKEFSATGAEEATFSGADTLPNNSYISDKIVADLQSIADSSKLNCEKLLKLIGELNAAYSGGRVYSALAIVRAIIDHIPPIFGFIKFSEVHSNWAWGRTDKNYMLKLSDFRSTADDVLHRQISSNVDLIEIEDLPPRTWLNRLLQECVQQLKP</sequence>
<dbReference type="EMBL" id="JBHSDP010000013">
    <property type="protein sequence ID" value="MFC4328697.1"/>
    <property type="molecule type" value="Genomic_DNA"/>
</dbReference>
<name>A0ABV8TDW4_9ACTN</name>
<proteinExistence type="predicted"/>
<evidence type="ECO:0000313" key="2">
    <source>
        <dbReference type="Proteomes" id="UP001595824"/>
    </source>
</evidence>
<gene>
    <name evidence="1" type="ORF">ACFPC0_12790</name>
</gene>
<dbReference type="Proteomes" id="UP001595824">
    <property type="component" value="Unassembled WGS sequence"/>
</dbReference>
<organism evidence="1 2">
    <name type="scientific">Streptomyces andamanensis</name>
    <dbReference type="NCBI Taxonomy" id="1565035"/>
    <lineage>
        <taxon>Bacteria</taxon>
        <taxon>Bacillati</taxon>
        <taxon>Actinomycetota</taxon>
        <taxon>Actinomycetes</taxon>
        <taxon>Kitasatosporales</taxon>
        <taxon>Streptomycetaceae</taxon>
        <taxon>Streptomyces</taxon>
    </lineage>
</organism>